<sequence length="95" mass="10598">MPLFSVSIKPLSGRRDFSSPNLTGGVQEQTQPDASFHQFSPPLPENLPGVTQQDPWHALLIKRCRMLCRQPLAQGIAKLTMFASHDGFTQRHVSD</sequence>
<evidence type="ECO:0000256" key="1">
    <source>
        <dbReference type="SAM" id="MobiDB-lite"/>
    </source>
</evidence>
<keyword evidence="3" id="KW-1185">Reference proteome</keyword>
<feature type="region of interest" description="Disordered" evidence="1">
    <location>
        <begin position="1"/>
        <end position="50"/>
    </location>
</feature>
<organism evidence="2 3">
    <name type="scientific">Batillaria attramentaria</name>
    <dbReference type="NCBI Taxonomy" id="370345"/>
    <lineage>
        <taxon>Eukaryota</taxon>
        <taxon>Metazoa</taxon>
        <taxon>Spiralia</taxon>
        <taxon>Lophotrochozoa</taxon>
        <taxon>Mollusca</taxon>
        <taxon>Gastropoda</taxon>
        <taxon>Caenogastropoda</taxon>
        <taxon>Sorbeoconcha</taxon>
        <taxon>Cerithioidea</taxon>
        <taxon>Batillariidae</taxon>
        <taxon>Batillaria</taxon>
    </lineage>
</organism>
<name>A0ABD0KMG3_9CAEN</name>
<gene>
    <name evidence="2" type="ORF">BaRGS_00020253</name>
</gene>
<proteinExistence type="predicted"/>
<comment type="caution">
    <text evidence="2">The sequence shown here is derived from an EMBL/GenBank/DDBJ whole genome shotgun (WGS) entry which is preliminary data.</text>
</comment>
<protein>
    <submittedName>
        <fullName evidence="2">Uncharacterized protein</fullName>
    </submittedName>
</protein>
<evidence type="ECO:0000313" key="2">
    <source>
        <dbReference type="EMBL" id="KAK7488468.1"/>
    </source>
</evidence>
<accession>A0ABD0KMG3</accession>
<dbReference type="AlphaFoldDB" id="A0ABD0KMG3"/>
<feature type="compositionally biased region" description="Polar residues" evidence="1">
    <location>
        <begin position="18"/>
        <end position="33"/>
    </location>
</feature>
<evidence type="ECO:0000313" key="3">
    <source>
        <dbReference type="Proteomes" id="UP001519460"/>
    </source>
</evidence>
<reference evidence="2 3" key="1">
    <citation type="journal article" date="2023" name="Sci. Data">
        <title>Genome assembly of the Korean intertidal mud-creeper Batillaria attramentaria.</title>
        <authorList>
            <person name="Patra A.K."/>
            <person name="Ho P.T."/>
            <person name="Jun S."/>
            <person name="Lee S.J."/>
            <person name="Kim Y."/>
            <person name="Won Y.J."/>
        </authorList>
    </citation>
    <scope>NUCLEOTIDE SEQUENCE [LARGE SCALE GENOMIC DNA]</scope>
    <source>
        <strain evidence="2">Wonlab-2016</strain>
    </source>
</reference>
<dbReference type="Proteomes" id="UP001519460">
    <property type="component" value="Unassembled WGS sequence"/>
</dbReference>
<dbReference type="EMBL" id="JACVVK020000150">
    <property type="protein sequence ID" value="KAK7488468.1"/>
    <property type="molecule type" value="Genomic_DNA"/>
</dbReference>